<dbReference type="EMBL" id="FNGY01000002">
    <property type="protein sequence ID" value="SDL82279.1"/>
    <property type="molecule type" value="Genomic_DNA"/>
</dbReference>
<proteinExistence type="predicted"/>
<gene>
    <name evidence="1" type="ORF">SAMN05421820_102236</name>
</gene>
<evidence type="ECO:0000313" key="1">
    <source>
        <dbReference type="EMBL" id="SDL82279.1"/>
    </source>
</evidence>
<dbReference type="PANTHER" id="PTHR36839:SF1">
    <property type="entry name" value="METALLO-BETA-LACTAMASE FAMILY PROTEIN (AFU_ORTHOLOGUE AFUA_5G12770)"/>
    <property type="match status" value="1"/>
</dbReference>
<dbReference type="Proteomes" id="UP000183200">
    <property type="component" value="Unassembled WGS sequence"/>
</dbReference>
<accession>A0A1G9N6X9</accession>
<evidence type="ECO:0000313" key="2">
    <source>
        <dbReference type="Proteomes" id="UP000183200"/>
    </source>
</evidence>
<organism evidence="1 2">
    <name type="scientific">Pedobacter steynii</name>
    <dbReference type="NCBI Taxonomy" id="430522"/>
    <lineage>
        <taxon>Bacteria</taxon>
        <taxon>Pseudomonadati</taxon>
        <taxon>Bacteroidota</taxon>
        <taxon>Sphingobacteriia</taxon>
        <taxon>Sphingobacteriales</taxon>
        <taxon>Sphingobacteriaceae</taxon>
        <taxon>Pedobacter</taxon>
    </lineage>
</organism>
<dbReference type="PANTHER" id="PTHR36839">
    <property type="entry name" value="METALLO-BETA-LACTAMASE FAMILY PROTEIN (AFU_ORTHOLOGUE AFUA_5G12770)"/>
    <property type="match status" value="1"/>
</dbReference>
<keyword evidence="2" id="KW-1185">Reference proteome</keyword>
<dbReference type="AlphaFoldDB" id="A0A1G9N6X9"/>
<name>A0A1G9N6X9_9SPHI</name>
<dbReference type="SUPFAM" id="SSF56281">
    <property type="entry name" value="Metallo-hydrolase/oxidoreductase"/>
    <property type="match status" value="1"/>
</dbReference>
<reference evidence="2" key="1">
    <citation type="submission" date="2016-10" db="EMBL/GenBank/DDBJ databases">
        <authorList>
            <person name="Varghese N."/>
            <person name="Submissions S."/>
        </authorList>
    </citation>
    <scope>NUCLEOTIDE SEQUENCE [LARGE SCALE GENOMIC DNA]</scope>
    <source>
        <strain evidence="2">DSM 19110</strain>
    </source>
</reference>
<dbReference type="InterPro" id="IPR036866">
    <property type="entry name" value="RibonucZ/Hydroxyglut_hydro"/>
</dbReference>
<dbReference type="RefSeq" id="WP_074605137.1">
    <property type="nucleotide sequence ID" value="NZ_FNGY01000002.1"/>
</dbReference>
<dbReference type="OrthoDB" id="2373347at2"/>
<evidence type="ECO:0008006" key="3">
    <source>
        <dbReference type="Google" id="ProtNLM"/>
    </source>
</evidence>
<sequence length="140" mass="15762">MKNQICTACGTQFPTSSIRLELCPICVDDRQYVPEKGQGWTTLDELSKDHIVVTKQLNDHLYELKIMPSFGIGQRALLVITPAGNILWDCISLLNEPIIEFINSKGGLKAIAFSHPHYYTTMNEWAATFNPTGFLYPSKK</sequence>
<protein>
    <recommendedName>
        <fullName evidence="3">Metallo-beta-lactamase domain-containing protein</fullName>
    </recommendedName>
</protein>